<comment type="catalytic activity">
    <reaction evidence="7 8">
        <text>an N-acyl-L-alpha-aminoacyl-tRNA + H2O = an N-acyl-L-amino acid + a tRNA + H(+)</text>
        <dbReference type="Rhea" id="RHEA:54448"/>
        <dbReference type="Rhea" id="RHEA-COMP:10123"/>
        <dbReference type="Rhea" id="RHEA-COMP:13883"/>
        <dbReference type="ChEBI" id="CHEBI:15377"/>
        <dbReference type="ChEBI" id="CHEBI:15378"/>
        <dbReference type="ChEBI" id="CHEBI:59874"/>
        <dbReference type="ChEBI" id="CHEBI:78442"/>
        <dbReference type="ChEBI" id="CHEBI:138191"/>
        <dbReference type="EC" id="3.1.1.29"/>
    </reaction>
</comment>
<feature type="site" description="Discriminates between blocked and unblocked aminoacyl-tRNA" evidence="7">
    <location>
        <position position="9"/>
    </location>
</feature>
<keyword evidence="7" id="KW-0963">Cytoplasm</keyword>
<dbReference type="HAMAP" id="MF_00083">
    <property type="entry name" value="Pept_tRNA_hydro_bact"/>
    <property type="match status" value="1"/>
</dbReference>
<dbReference type="InterPro" id="IPR001328">
    <property type="entry name" value="Pept_tRNA_hydro"/>
</dbReference>
<dbReference type="GO" id="GO:0072344">
    <property type="term" value="P:rescue of stalled ribosome"/>
    <property type="evidence" value="ECO:0007669"/>
    <property type="project" value="UniProtKB-UniRule"/>
</dbReference>
<dbReference type="NCBIfam" id="TIGR00447">
    <property type="entry name" value="pth"/>
    <property type="match status" value="1"/>
</dbReference>
<feature type="site" description="Stabilizes the basic form of H active site to accept a proton" evidence="7">
    <location>
        <position position="89"/>
    </location>
</feature>
<dbReference type="Gene3D" id="3.40.50.1470">
    <property type="entry name" value="Peptidyl-tRNA hydrolase"/>
    <property type="match status" value="1"/>
</dbReference>
<organism evidence="10 11">
    <name type="scientific">Candidatus Woykebacteria bacterium RBG_19FT_COMBO_43_10</name>
    <dbReference type="NCBI Taxonomy" id="1802598"/>
    <lineage>
        <taxon>Bacteria</taxon>
        <taxon>Candidatus Woykeibacteriota</taxon>
    </lineage>
</organism>
<sequence>MKLVVGLGNPGQKYAHNRHNVGFAVVDEILKTYHGSPAYNKKFESIIYSLDKDRLLLKPQTLMNLSGRAVNRAANFYKVKSEGLLVVHDDIDLDFGEVKHVFGRGSAGHKGVESIIEALGSDQFARVRVGVGRPDLPDGEQVEVEKWVLQDFSENQEEVRKLIQRASEVVINWLKDE</sequence>
<protein>
    <recommendedName>
        <fullName evidence="6 7">Peptidyl-tRNA hydrolase</fullName>
        <shortName evidence="7">Pth</shortName>
        <ecNumber evidence="1 7">3.1.1.29</ecNumber>
    </recommendedName>
</protein>
<dbReference type="AlphaFoldDB" id="A0A1G1WG50"/>
<dbReference type="GO" id="GO:0006515">
    <property type="term" value="P:protein quality control for misfolded or incompletely synthesized proteins"/>
    <property type="evidence" value="ECO:0007669"/>
    <property type="project" value="UniProtKB-UniRule"/>
</dbReference>
<gene>
    <name evidence="7" type="primary">pth</name>
    <name evidence="10" type="ORF">A2Z42_04880</name>
</gene>
<comment type="similarity">
    <text evidence="5 7 9">Belongs to the PTH family.</text>
</comment>
<dbReference type="EMBL" id="MHCU01000066">
    <property type="protein sequence ID" value="OGY26581.1"/>
    <property type="molecule type" value="Genomic_DNA"/>
</dbReference>
<dbReference type="InterPro" id="IPR036416">
    <property type="entry name" value="Pept_tRNA_hydro_sf"/>
</dbReference>
<dbReference type="PROSITE" id="PS01195">
    <property type="entry name" value="PEPT_TRNA_HYDROL_1"/>
    <property type="match status" value="1"/>
</dbReference>
<dbReference type="GO" id="GO:0005737">
    <property type="term" value="C:cytoplasm"/>
    <property type="evidence" value="ECO:0007669"/>
    <property type="project" value="UniProtKB-SubCell"/>
</dbReference>
<keyword evidence="3 7" id="KW-0378">Hydrolase</keyword>
<comment type="caution">
    <text evidence="10">The sequence shown here is derived from an EMBL/GenBank/DDBJ whole genome shotgun (WGS) entry which is preliminary data.</text>
</comment>
<feature type="binding site" evidence="7">
    <location>
        <position position="64"/>
    </location>
    <ligand>
        <name>tRNA</name>
        <dbReference type="ChEBI" id="CHEBI:17843"/>
    </ligand>
</feature>
<dbReference type="Proteomes" id="UP000176645">
    <property type="component" value="Unassembled WGS sequence"/>
</dbReference>
<keyword evidence="2 7" id="KW-0820">tRNA-binding</keyword>
<evidence type="ECO:0000313" key="11">
    <source>
        <dbReference type="Proteomes" id="UP000176645"/>
    </source>
</evidence>
<evidence type="ECO:0000256" key="4">
    <source>
        <dbReference type="ARBA" id="ARBA00022884"/>
    </source>
</evidence>
<dbReference type="EC" id="3.1.1.29" evidence="1 7"/>
<keyword evidence="4 7" id="KW-0694">RNA-binding</keyword>
<evidence type="ECO:0000256" key="9">
    <source>
        <dbReference type="RuleBase" id="RU004320"/>
    </source>
</evidence>
<dbReference type="Pfam" id="PF01195">
    <property type="entry name" value="Pept_tRNA_hydro"/>
    <property type="match status" value="1"/>
</dbReference>
<evidence type="ECO:0000256" key="8">
    <source>
        <dbReference type="RuleBase" id="RU000673"/>
    </source>
</evidence>
<dbReference type="PANTHER" id="PTHR17224:SF1">
    <property type="entry name" value="PEPTIDYL-TRNA HYDROLASE"/>
    <property type="match status" value="1"/>
</dbReference>
<evidence type="ECO:0000313" key="10">
    <source>
        <dbReference type="EMBL" id="OGY26581.1"/>
    </source>
</evidence>
<dbReference type="GO" id="GO:0004045">
    <property type="term" value="F:peptidyl-tRNA hydrolase activity"/>
    <property type="evidence" value="ECO:0007669"/>
    <property type="project" value="UniProtKB-UniRule"/>
</dbReference>
<name>A0A1G1WG50_9BACT</name>
<reference evidence="10 11" key="1">
    <citation type="journal article" date="2016" name="Nat. Commun.">
        <title>Thousands of microbial genomes shed light on interconnected biogeochemical processes in an aquifer system.</title>
        <authorList>
            <person name="Anantharaman K."/>
            <person name="Brown C.T."/>
            <person name="Hug L.A."/>
            <person name="Sharon I."/>
            <person name="Castelle C.J."/>
            <person name="Probst A.J."/>
            <person name="Thomas B.C."/>
            <person name="Singh A."/>
            <person name="Wilkins M.J."/>
            <person name="Karaoz U."/>
            <person name="Brodie E.L."/>
            <person name="Williams K.H."/>
            <person name="Hubbard S.S."/>
            <person name="Banfield J.F."/>
        </authorList>
    </citation>
    <scope>NUCLEOTIDE SEQUENCE [LARGE SCALE GENOMIC DNA]</scope>
</reference>
<dbReference type="PANTHER" id="PTHR17224">
    <property type="entry name" value="PEPTIDYL-TRNA HYDROLASE"/>
    <property type="match status" value="1"/>
</dbReference>
<feature type="binding site" evidence="7">
    <location>
        <position position="14"/>
    </location>
    <ligand>
        <name>tRNA</name>
        <dbReference type="ChEBI" id="CHEBI:17843"/>
    </ligand>
</feature>
<accession>A0A1G1WG50</accession>
<dbReference type="SUPFAM" id="SSF53178">
    <property type="entry name" value="Peptidyl-tRNA hydrolase-like"/>
    <property type="match status" value="1"/>
</dbReference>
<comment type="subunit">
    <text evidence="7">Monomer.</text>
</comment>
<evidence type="ECO:0000256" key="7">
    <source>
        <dbReference type="HAMAP-Rule" id="MF_00083"/>
    </source>
</evidence>
<dbReference type="CDD" id="cd00462">
    <property type="entry name" value="PTH"/>
    <property type="match status" value="1"/>
</dbReference>
<feature type="active site" description="Proton acceptor" evidence="7">
    <location>
        <position position="19"/>
    </location>
</feature>
<proteinExistence type="inferred from homology"/>
<evidence type="ECO:0000256" key="2">
    <source>
        <dbReference type="ARBA" id="ARBA00022555"/>
    </source>
</evidence>
<dbReference type="InterPro" id="IPR018171">
    <property type="entry name" value="Pept_tRNA_hydro_CS"/>
</dbReference>
<comment type="function">
    <text evidence="7">Hydrolyzes ribosome-free peptidyl-tRNAs (with 1 or more amino acids incorporated), which drop off the ribosome during protein synthesis, or as a result of ribosome stalling.</text>
</comment>
<evidence type="ECO:0000256" key="3">
    <source>
        <dbReference type="ARBA" id="ARBA00022801"/>
    </source>
</evidence>
<evidence type="ECO:0000256" key="1">
    <source>
        <dbReference type="ARBA" id="ARBA00013260"/>
    </source>
</evidence>
<comment type="caution">
    <text evidence="7">Lacks conserved residue(s) required for the propagation of feature annotation.</text>
</comment>
<comment type="subcellular location">
    <subcellularLocation>
        <location evidence="7">Cytoplasm</location>
    </subcellularLocation>
</comment>
<comment type="function">
    <text evidence="7">Catalyzes the release of premature peptidyl moieties from peptidyl-tRNA molecules trapped in stalled 50S ribosomal subunits, and thus maintains levels of free tRNAs and 50S ribosomes.</text>
</comment>
<dbReference type="GO" id="GO:0000049">
    <property type="term" value="F:tRNA binding"/>
    <property type="evidence" value="ECO:0007669"/>
    <property type="project" value="UniProtKB-UniRule"/>
</dbReference>
<evidence type="ECO:0000256" key="6">
    <source>
        <dbReference type="ARBA" id="ARBA00050038"/>
    </source>
</evidence>
<evidence type="ECO:0000256" key="5">
    <source>
        <dbReference type="ARBA" id="ARBA00038063"/>
    </source>
</evidence>